<dbReference type="Proteomes" id="UP000278332">
    <property type="component" value="Unassembled WGS sequence"/>
</dbReference>
<dbReference type="RefSeq" id="WP_122320906.1">
    <property type="nucleotide sequence ID" value="NZ_RBRY01000063.1"/>
</dbReference>
<proteinExistence type="predicted"/>
<gene>
    <name evidence="2" type="ORF">ALP84_00786</name>
</gene>
<sequence length="526" mass="55538">MTEMEKPLGDECDKNKSIDFEQISKEQAEYFEAELFNGEQNNAEKTTAVVASFVDSCNARGDKPLGQWLSDEFRKYPDLWSGEAELLEATQQVMASTAAFNESRESLQAYMDTGRSKASWLAREIEKNAAISGSVHVGQYAGGIDQALADAARNAQKMVTRLDGDINRNPNLDGLIAEQHHVDTFNIDAASKGSPYRARVVGSREANSVDIEIVDGNGKVVGQYQSKYGADAEATNGQLKQGDYEGQKPLVPEGQGADVPGSAEVIEADGVKSRPLTKEEAKRLQDKAQQEAESRQYDWNDTNRATIARQIGKQAVIGACIAVGMQGTRILARRFWNKFNGRENPSVNDDLKEFFESALHAGANTAAQVAVSGAVVVAVKNGWLGAALRNTPAGLITNIACVGLQNAKVLYKFGKGELTGEEALDAIGNTTVTTTMAIAGATEGAALGAAIGTVFGPVGTVVGGFVGGVAGGIAGGQIGEVVYEAGKSVAKTAVKAVAYVAQGMGRAVESIGRGISTFASSLLSLW</sequence>
<feature type="region of interest" description="Disordered" evidence="1">
    <location>
        <begin position="270"/>
        <end position="296"/>
    </location>
</feature>
<dbReference type="EMBL" id="RBRY01000063">
    <property type="protein sequence ID" value="RMR59000.1"/>
    <property type="molecule type" value="Genomic_DNA"/>
</dbReference>
<organism evidence="2 3">
    <name type="scientific">Pseudomonas cichorii</name>
    <dbReference type="NCBI Taxonomy" id="36746"/>
    <lineage>
        <taxon>Bacteria</taxon>
        <taxon>Pseudomonadati</taxon>
        <taxon>Pseudomonadota</taxon>
        <taxon>Gammaproteobacteria</taxon>
        <taxon>Pseudomonadales</taxon>
        <taxon>Pseudomonadaceae</taxon>
        <taxon>Pseudomonas</taxon>
    </lineage>
</organism>
<protein>
    <submittedName>
        <fullName evidence="2">Uncharacterized protein</fullName>
    </submittedName>
</protein>
<evidence type="ECO:0000256" key="1">
    <source>
        <dbReference type="SAM" id="MobiDB-lite"/>
    </source>
</evidence>
<evidence type="ECO:0000313" key="3">
    <source>
        <dbReference type="Proteomes" id="UP000278332"/>
    </source>
</evidence>
<comment type="caution">
    <text evidence="2">The sequence shown here is derived from an EMBL/GenBank/DDBJ whole genome shotgun (WGS) entry which is preliminary data.</text>
</comment>
<evidence type="ECO:0000313" key="2">
    <source>
        <dbReference type="EMBL" id="RMR59000.1"/>
    </source>
</evidence>
<accession>A0A3M4W4Q2</accession>
<reference evidence="2 3" key="1">
    <citation type="submission" date="2018-08" db="EMBL/GenBank/DDBJ databases">
        <title>Recombination of ecologically and evolutionarily significant loci maintains genetic cohesion in the Pseudomonas syringae species complex.</title>
        <authorList>
            <person name="Dillon M."/>
            <person name="Thakur S."/>
            <person name="Almeida R.N.D."/>
            <person name="Weir B.S."/>
            <person name="Guttman D.S."/>
        </authorList>
    </citation>
    <scope>NUCLEOTIDE SEQUENCE [LARGE SCALE GENOMIC DNA]</scope>
    <source>
        <strain evidence="2 3">ICMP 6917</strain>
    </source>
</reference>
<dbReference type="AlphaFoldDB" id="A0A3M4W4Q2"/>
<name>A0A3M4W4Q2_PSECI</name>